<dbReference type="PANTHER" id="PTHR46603">
    <property type="entry name" value="ABSCISSION/NOCUT CHECKPOINT REGULATOR"/>
    <property type="match status" value="1"/>
</dbReference>
<evidence type="ECO:0008006" key="4">
    <source>
        <dbReference type="Google" id="ProtNLM"/>
    </source>
</evidence>
<feature type="compositionally biased region" description="Basic and acidic residues" evidence="1">
    <location>
        <begin position="63"/>
        <end position="82"/>
    </location>
</feature>
<dbReference type="Proteomes" id="UP001590951">
    <property type="component" value="Unassembled WGS sequence"/>
</dbReference>
<evidence type="ECO:0000256" key="1">
    <source>
        <dbReference type="SAM" id="MobiDB-lite"/>
    </source>
</evidence>
<organism evidence="2 3">
    <name type="scientific">Lepraria finkii</name>
    <dbReference type="NCBI Taxonomy" id="1340010"/>
    <lineage>
        <taxon>Eukaryota</taxon>
        <taxon>Fungi</taxon>
        <taxon>Dikarya</taxon>
        <taxon>Ascomycota</taxon>
        <taxon>Pezizomycotina</taxon>
        <taxon>Lecanoromycetes</taxon>
        <taxon>OSLEUM clade</taxon>
        <taxon>Lecanoromycetidae</taxon>
        <taxon>Lecanorales</taxon>
        <taxon>Lecanorineae</taxon>
        <taxon>Stereocaulaceae</taxon>
        <taxon>Lepraria</taxon>
    </lineage>
</organism>
<evidence type="ECO:0000313" key="3">
    <source>
        <dbReference type="Proteomes" id="UP001590951"/>
    </source>
</evidence>
<comment type="caution">
    <text evidence="2">The sequence shown here is derived from an EMBL/GenBank/DDBJ whole genome shotgun (WGS) entry which is preliminary data.</text>
</comment>
<feature type="compositionally biased region" description="Pro residues" evidence="1">
    <location>
        <begin position="180"/>
        <end position="191"/>
    </location>
</feature>
<feature type="region of interest" description="Disordered" evidence="1">
    <location>
        <begin position="175"/>
        <end position="245"/>
    </location>
</feature>
<reference evidence="2 3" key="1">
    <citation type="submission" date="2024-09" db="EMBL/GenBank/DDBJ databases">
        <title>Rethinking Asexuality: The Enigmatic Case of Functional Sexual Genes in Lepraria (Stereocaulaceae).</title>
        <authorList>
            <person name="Doellman M."/>
            <person name="Sun Y."/>
            <person name="Barcenas-Pena A."/>
            <person name="Lumbsch H.T."/>
            <person name="Grewe F."/>
        </authorList>
    </citation>
    <scope>NUCLEOTIDE SEQUENCE [LARGE SCALE GENOMIC DNA]</scope>
    <source>
        <strain evidence="2 3">Grewe 0041</strain>
    </source>
</reference>
<feature type="region of interest" description="Disordered" evidence="1">
    <location>
        <begin position="119"/>
        <end position="140"/>
    </location>
</feature>
<sequence>MADEASFHDKVLLARLNNLKKSNISLRPSTTTSIATAPSNVNDTPENLIARFQKIPGSSVTGSDDRVSAEAVAKDEDEDHRPPSPTIEELLAELSPEDQWTGDSTEIKEANELLAEAKRVLPGEEVRTQELNGADSTTELEESLEELTASHTNEQDEEAEAAISLQRILDEVELERQQEPHPPASTRPPNPKTTTPTLPSAPPDSFASLIFPPTPDISLPSLDLPSTPTTAPSTRKPNPKSKAEGFTDEQIDSWCIICCTNAAVKCFGCDGDLYCWGCWREGHIGADVALEEKNHVWERVKGKRKR</sequence>
<accession>A0ABR4B6V8</accession>
<dbReference type="EMBL" id="JBHFEH010000020">
    <property type="protein sequence ID" value="KAL2053500.1"/>
    <property type="molecule type" value="Genomic_DNA"/>
</dbReference>
<feature type="region of interest" description="Disordered" evidence="1">
    <location>
        <begin position="57"/>
        <end position="84"/>
    </location>
</feature>
<proteinExistence type="predicted"/>
<evidence type="ECO:0000313" key="2">
    <source>
        <dbReference type="EMBL" id="KAL2053500.1"/>
    </source>
</evidence>
<dbReference type="Pfam" id="PF22586">
    <property type="entry name" value="ANCHR-like_BBOX"/>
    <property type="match status" value="1"/>
</dbReference>
<gene>
    <name evidence="2" type="ORF">ABVK25_006152</name>
</gene>
<protein>
    <recommendedName>
        <fullName evidence="4">Abscission/NoCut checkpoint regulator</fullName>
    </recommendedName>
</protein>
<dbReference type="CDD" id="cd19817">
    <property type="entry name" value="Bbox1_ANCHR-like"/>
    <property type="match status" value="1"/>
</dbReference>
<feature type="compositionally biased region" description="Basic and acidic residues" evidence="1">
    <location>
        <begin position="119"/>
        <end position="128"/>
    </location>
</feature>
<dbReference type="PANTHER" id="PTHR46603:SF1">
    <property type="entry name" value="ABSCISSION_NOCUT CHECKPOINT REGULATOR"/>
    <property type="match status" value="1"/>
</dbReference>
<feature type="compositionally biased region" description="Polar residues" evidence="1">
    <location>
        <begin position="224"/>
        <end position="236"/>
    </location>
</feature>
<keyword evidence="3" id="KW-1185">Reference proteome</keyword>
<name>A0ABR4B6V8_9LECA</name>
<dbReference type="InterPro" id="IPR044553">
    <property type="entry name" value="Bbox1_ANCHR"/>
</dbReference>
<dbReference type="SUPFAM" id="SSF57845">
    <property type="entry name" value="B-box zinc-binding domain"/>
    <property type="match status" value="1"/>
</dbReference>